<dbReference type="Proteomes" id="UP000064183">
    <property type="component" value="Chromosome"/>
</dbReference>
<feature type="compositionally biased region" description="Basic and acidic residues" evidence="1">
    <location>
        <begin position="38"/>
        <end position="53"/>
    </location>
</feature>
<feature type="compositionally biased region" description="Polar residues" evidence="1">
    <location>
        <begin position="10"/>
        <end position="26"/>
    </location>
</feature>
<reference evidence="2 3" key="1">
    <citation type="journal article" date="2012" name="J. Bacteriol.">
        <title>Draft genome sequence of Streptomyces globisporus C-1027, which produces an antitumor antibiotic consisting of a nine-membered enediyne with a chromoprotein.</title>
        <authorList>
            <person name="Wang L."/>
            <person name="Wang S."/>
            <person name="He Q."/>
            <person name="Yu T."/>
            <person name="Li Q."/>
            <person name="Hong B."/>
        </authorList>
    </citation>
    <scope>NUCLEOTIDE SEQUENCE [LARGE SCALE GENOMIC DNA]</scope>
    <source>
        <strain evidence="2 3">C-1027</strain>
    </source>
</reference>
<protein>
    <submittedName>
        <fullName evidence="2">Uncharacterized protein</fullName>
    </submittedName>
</protein>
<sequence length="170" mass="17873">MAVVEGPSHGPQSAAQTVGNRMSGEQTVPDGAGGKSGRAFEHVRGKAALRDGGDQQSPAPARDPLPPAAQQAETDQPPGDVVDRLGAADAIDHFLDASAARAGRHDRSLDRMSRPDFTGGTEPSGTQAQHPLFGQRDDSTLDHTLPTSREERVGVPVQRCASLRRRVSSP</sequence>
<organism evidence="2 3">
    <name type="scientific">Streptomyces globisporus C-1027</name>
    <dbReference type="NCBI Taxonomy" id="1172567"/>
    <lineage>
        <taxon>Bacteria</taxon>
        <taxon>Bacillati</taxon>
        <taxon>Actinomycetota</taxon>
        <taxon>Actinomycetes</taxon>
        <taxon>Kitasatosporales</taxon>
        <taxon>Streptomycetaceae</taxon>
        <taxon>Streptomyces</taxon>
    </lineage>
</organism>
<evidence type="ECO:0000313" key="3">
    <source>
        <dbReference type="Proteomes" id="UP000064183"/>
    </source>
</evidence>
<dbReference type="KEGG" id="sgb:WQO_00545"/>
<dbReference type="EMBL" id="CP013738">
    <property type="protein sequence ID" value="ALU91987.1"/>
    <property type="molecule type" value="Genomic_DNA"/>
</dbReference>
<proteinExistence type="predicted"/>
<accession>A0A0U3LQP8</accession>
<feature type="compositionally biased region" description="Basic and acidic residues" evidence="1">
    <location>
        <begin position="103"/>
        <end position="114"/>
    </location>
</feature>
<dbReference type="AlphaFoldDB" id="A0A0U3LQP8"/>
<evidence type="ECO:0000313" key="2">
    <source>
        <dbReference type="EMBL" id="ALU91987.1"/>
    </source>
</evidence>
<gene>
    <name evidence="2" type="ORF">WQO_00545</name>
</gene>
<name>A0A0U3LQP8_STRGL</name>
<feature type="region of interest" description="Disordered" evidence="1">
    <location>
        <begin position="1"/>
        <end position="170"/>
    </location>
</feature>
<evidence type="ECO:0000256" key="1">
    <source>
        <dbReference type="SAM" id="MobiDB-lite"/>
    </source>
</evidence>